<dbReference type="PANTHER" id="PTHR47572">
    <property type="entry name" value="LIPOPROTEIN-RELATED"/>
    <property type="match status" value="1"/>
</dbReference>
<dbReference type="PANTHER" id="PTHR47572:SF4">
    <property type="entry name" value="LACTONASE DRP35"/>
    <property type="match status" value="1"/>
</dbReference>
<comment type="cofactor">
    <cofactor evidence="3">
        <name>Zn(2+)</name>
        <dbReference type="ChEBI" id="CHEBI:29105"/>
    </cofactor>
    <text evidence="3">Binds 1 divalent metal cation per subunit.</text>
</comment>
<sequence length="322" mass="35532">MSDNDLFPNGWAPTTRYPDPAVQSLDPVFDKYRLPLAGVERLATGMRWSEGPVWFGDARHLLWSDIPNNRIMRWDEETGQVSEYRAPSNFANGHTRDRQGRLISCEHGGRRITRTEYDGTITVLMDSFDGKPLNSPNDIIVKSDGSIWFSDPVFGILGNYEGYRSEPELNQNVYCLDPETRKAIVVADDILGPNGLCFSPDEGILYIVESRGVPTRKILAYDMGSDGRTLSNKRVQIDAGPGTPDGMRCDVEGNLWCGWGMGDPELDGVMVFAPDGRPIGRIALPERCANLCFGGRANSRIFMAAAQSVYALYVNVAGVKGG</sequence>
<dbReference type="GO" id="GO:0046872">
    <property type="term" value="F:metal ion binding"/>
    <property type="evidence" value="ECO:0007669"/>
    <property type="project" value="UniProtKB-KW"/>
</dbReference>
<keyword evidence="3" id="KW-0862">Zinc</keyword>
<dbReference type="InterPro" id="IPR005511">
    <property type="entry name" value="SMP-30"/>
</dbReference>
<dbReference type="Pfam" id="PF08450">
    <property type="entry name" value="SGL"/>
    <property type="match status" value="1"/>
</dbReference>
<reference evidence="5 6" key="1">
    <citation type="submission" date="2017-06" db="EMBL/GenBank/DDBJ databases">
        <authorList>
            <person name="Kim H.J."/>
            <person name="Triplett B.A."/>
        </authorList>
    </citation>
    <scope>NUCLEOTIDE SEQUENCE [LARGE SCALE GENOMIC DNA]</scope>
    <source>
        <strain evidence="5 6">DSM 11445</strain>
    </source>
</reference>
<evidence type="ECO:0000259" key="4">
    <source>
        <dbReference type="Pfam" id="PF08450"/>
    </source>
</evidence>
<dbReference type="SUPFAM" id="SSF63829">
    <property type="entry name" value="Calcium-dependent phosphotriesterase"/>
    <property type="match status" value="1"/>
</dbReference>
<feature type="binding site" evidence="3">
    <location>
        <position position="245"/>
    </location>
    <ligand>
        <name>a divalent metal cation</name>
        <dbReference type="ChEBI" id="CHEBI:60240"/>
    </ligand>
</feature>
<keyword evidence="3" id="KW-0479">Metal-binding</keyword>
<feature type="domain" description="SMP-30/Gluconolactonase/LRE-like region" evidence="4">
    <location>
        <begin position="48"/>
        <end position="306"/>
    </location>
</feature>
<evidence type="ECO:0000313" key="5">
    <source>
        <dbReference type="EMBL" id="SNT01647.1"/>
    </source>
</evidence>
<accession>A0A239J715</accession>
<organism evidence="5 6">
    <name type="scientific">Antarctobacter heliothermus</name>
    <dbReference type="NCBI Taxonomy" id="74033"/>
    <lineage>
        <taxon>Bacteria</taxon>
        <taxon>Pseudomonadati</taxon>
        <taxon>Pseudomonadota</taxon>
        <taxon>Alphaproteobacteria</taxon>
        <taxon>Rhodobacterales</taxon>
        <taxon>Roseobacteraceae</taxon>
        <taxon>Antarctobacter</taxon>
    </lineage>
</organism>
<dbReference type="Proteomes" id="UP000198440">
    <property type="component" value="Unassembled WGS sequence"/>
</dbReference>
<evidence type="ECO:0000256" key="3">
    <source>
        <dbReference type="PIRSR" id="PIRSR605511-2"/>
    </source>
</evidence>
<evidence type="ECO:0000256" key="1">
    <source>
        <dbReference type="ARBA" id="ARBA00022801"/>
    </source>
</evidence>
<dbReference type="InterPro" id="IPR011042">
    <property type="entry name" value="6-blade_b-propeller_TolB-like"/>
</dbReference>
<dbReference type="GO" id="GO:0016787">
    <property type="term" value="F:hydrolase activity"/>
    <property type="evidence" value="ECO:0007669"/>
    <property type="project" value="UniProtKB-KW"/>
</dbReference>
<dbReference type="InterPro" id="IPR051262">
    <property type="entry name" value="SMP-30/CGR1_Lactonase"/>
</dbReference>
<feature type="binding site" evidence="3">
    <location>
        <position position="194"/>
    </location>
    <ligand>
        <name>a divalent metal cation</name>
        <dbReference type="ChEBI" id="CHEBI:60240"/>
    </ligand>
</feature>
<feature type="binding site" evidence="3">
    <location>
        <position position="50"/>
    </location>
    <ligand>
        <name>a divalent metal cation</name>
        <dbReference type="ChEBI" id="CHEBI:60240"/>
    </ligand>
</feature>
<dbReference type="RefSeq" id="WP_089279571.1">
    <property type="nucleotide sequence ID" value="NZ_FZON01000049.1"/>
</dbReference>
<evidence type="ECO:0000256" key="2">
    <source>
        <dbReference type="PIRSR" id="PIRSR605511-1"/>
    </source>
</evidence>
<dbReference type="AlphaFoldDB" id="A0A239J715"/>
<dbReference type="OrthoDB" id="241638at2"/>
<dbReference type="EMBL" id="FZON01000049">
    <property type="protein sequence ID" value="SNT01647.1"/>
    <property type="molecule type" value="Genomic_DNA"/>
</dbReference>
<feature type="active site" description="Proton donor/acceptor" evidence="2">
    <location>
        <position position="245"/>
    </location>
</feature>
<dbReference type="Gene3D" id="2.120.10.30">
    <property type="entry name" value="TolB, C-terminal domain"/>
    <property type="match status" value="1"/>
</dbReference>
<feature type="binding site" evidence="3">
    <location>
        <position position="137"/>
    </location>
    <ligand>
        <name>substrate</name>
    </ligand>
</feature>
<gene>
    <name evidence="5" type="ORF">SAMN04488078_104925</name>
</gene>
<name>A0A239J715_9RHOB</name>
<dbReference type="InterPro" id="IPR013658">
    <property type="entry name" value="SGL"/>
</dbReference>
<evidence type="ECO:0000313" key="6">
    <source>
        <dbReference type="Proteomes" id="UP000198440"/>
    </source>
</evidence>
<proteinExistence type="predicted"/>
<dbReference type="PRINTS" id="PR01790">
    <property type="entry name" value="SMP30FAMILY"/>
</dbReference>
<protein>
    <submittedName>
        <fullName evidence="5">Gluconolactonase</fullName>
    </submittedName>
</protein>
<keyword evidence="1" id="KW-0378">Hydrolase</keyword>